<keyword evidence="3" id="KW-0645">Protease</keyword>
<keyword evidence="2" id="KW-0121">Carboxypeptidase</keyword>
<dbReference type="SUPFAM" id="SSF53474">
    <property type="entry name" value="alpha/beta-Hydrolases"/>
    <property type="match status" value="1"/>
</dbReference>
<feature type="chain" id="PRO_5040147433" evidence="6">
    <location>
        <begin position="20"/>
        <end position="530"/>
    </location>
</feature>
<evidence type="ECO:0000256" key="1">
    <source>
        <dbReference type="ARBA" id="ARBA00009431"/>
    </source>
</evidence>
<protein>
    <submittedName>
        <fullName evidence="7">Alpha/Beta hydrolase protein</fullName>
    </submittedName>
</protein>
<comment type="caution">
    <text evidence="7">The sequence shown here is derived from an EMBL/GenBank/DDBJ whole genome shotgun (WGS) entry which is preliminary data.</text>
</comment>
<dbReference type="GO" id="GO:0004185">
    <property type="term" value="F:serine-type carboxypeptidase activity"/>
    <property type="evidence" value="ECO:0007669"/>
    <property type="project" value="InterPro"/>
</dbReference>
<dbReference type="Gene3D" id="3.40.50.1820">
    <property type="entry name" value="alpha/beta hydrolase"/>
    <property type="match status" value="1"/>
</dbReference>
<dbReference type="AlphaFoldDB" id="A0A9P9FJS9"/>
<dbReference type="Pfam" id="PF00450">
    <property type="entry name" value="Peptidase_S10"/>
    <property type="match status" value="1"/>
</dbReference>
<comment type="similarity">
    <text evidence="1">Belongs to the peptidase S10 family.</text>
</comment>
<keyword evidence="8" id="KW-1185">Reference proteome</keyword>
<dbReference type="InterPro" id="IPR001563">
    <property type="entry name" value="Peptidase_S10"/>
</dbReference>
<evidence type="ECO:0000256" key="5">
    <source>
        <dbReference type="ARBA" id="ARBA00023180"/>
    </source>
</evidence>
<dbReference type="EMBL" id="JAGMUU010000001">
    <property type="protein sequence ID" value="KAH7162243.1"/>
    <property type="molecule type" value="Genomic_DNA"/>
</dbReference>
<evidence type="ECO:0000313" key="7">
    <source>
        <dbReference type="EMBL" id="KAH7162243.1"/>
    </source>
</evidence>
<gene>
    <name evidence="7" type="ORF">B0J13DRAFT_668991</name>
</gene>
<keyword evidence="5" id="KW-0325">Glycoprotein</keyword>
<keyword evidence="6" id="KW-0732">Signal</keyword>
<evidence type="ECO:0000256" key="4">
    <source>
        <dbReference type="ARBA" id="ARBA00022801"/>
    </source>
</evidence>
<dbReference type="Proteomes" id="UP000717696">
    <property type="component" value="Unassembled WGS sequence"/>
</dbReference>
<dbReference type="PANTHER" id="PTHR11802">
    <property type="entry name" value="SERINE PROTEASE FAMILY S10 SERINE CARBOXYPEPTIDASE"/>
    <property type="match status" value="1"/>
</dbReference>
<evidence type="ECO:0000256" key="2">
    <source>
        <dbReference type="ARBA" id="ARBA00022645"/>
    </source>
</evidence>
<proteinExistence type="inferred from homology"/>
<name>A0A9P9FJS9_9HYPO</name>
<evidence type="ECO:0000256" key="3">
    <source>
        <dbReference type="ARBA" id="ARBA00022670"/>
    </source>
</evidence>
<evidence type="ECO:0000313" key="8">
    <source>
        <dbReference type="Proteomes" id="UP000717696"/>
    </source>
</evidence>
<evidence type="ECO:0000256" key="6">
    <source>
        <dbReference type="SAM" id="SignalP"/>
    </source>
</evidence>
<dbReference type="PANTHER" id="PTHR11802:SF64">
    <property type="entry name" value="CARBOXYPEPTIDASE"/>
    <property type="match status" value="1"/>
</dbReference>
<dbReference type="OrthoDB" id="443318at2759"/>
<sequence length="530" mass="59835">MRSSAIVALLLGGIAPALGCTDCFIAQPSPPYDRGDPELHNKKYSQYMNNTGACEKRRTVPNFTGFIKVGPQKEHAKMWFWLFEPRDDPNGEPLVLHLGGGPGIPGSQSVFDGTGPCIVNPLTAGPIDNEYSYLHGDASVLYVDPIFGTGYSTGPPGVDTTEKAVKHLSQFLQRFYIQFWKYHNRPLMIWGVDYGAHLAAALAADILKKNHVAAQKGYNGTYIPVKLRMLGFDSPRLDLTIQHKAAIDYSYENKWRKLISAEDRDLLLDEFSQYEDRWTECSLNRTMNCAREISEHKALWHTLTHGRVFGKGPELERHLSLDNIRHIRKKDDPFEQARLVNATSITSWITKEKTQKEIGIMGGKINENYLEYVPYNVGLIKKFWKSGDVIRSSLPDLDLILSAGIPTMFVVGSSDFNTNPIGVLRVAEAIEHPGQKEFKESEPWQFGFEDRDLPDDTDKTKKKWKDDVATVKRAGNITVVTVNEAGHYVAKWKPGLLTAAFRWHLHGFREGYRHQSDVEGKHFLYGPESN</sequence>
<dbReference type="InterPro" id="IPR029058">
    <property type="entry name" value="AB_hydrolase_fold"/>
</dbReference>
<feature type="signal peptide" evidence="6">
    <location>
        <begin position="1"/>
        <end position="19"/>
    </location>
</feature>
<keyword evidence="4 7" id="KW-0378">Hydrolase</keyword>
<dbReference type="GO" id="GO:0000324">
    <property type="term" value="C:fungal-type vacuole"/>
    <property type="evidence" value="ECO:0007669"/>
    <property type="project" value="TreeGrafter"/>
</dbReference>
<reference evidence="7" key="1">
    <citation type="journal article" date="2021" name="Nat. Commun.">
        <title>Genetic determinants of endophytism in the Arabidopsis root mycobiome.</title>
        <authorList>
            <person name="Mesny F."/>
            <person name="Miyauchi S."/>
            <person name="Thiergart T."/>
            <person name="Pickel B."/>
            <person name="Atanasova L."/>
            <person name="Karlsson M."/>
            <person name="Huettel B."/>
            <person name="Barry K.W."/>
            <person name="Haridas S."/>
            <person name="Chen C."/>
            <person name="Bauer D."/>
            <person name="Andreopoulos W."/>
            <person name="Pangilinan J."/>
            <person name="LaButti K."/>
            <person name="Riley R."/>
            <person name="Lipzen A."/>
            <person name="Clum A."/>
            <person name="Drula E."/>
            <person name="Henrissat B."/>
            <person name="Kohler A."/>
            <person name="Grigoriev I.V."/>
            <person name="Martin F.M."/>
            <person name="Hacquard S."/>
        </authorList>
    </citation>
    <scope>NUCLEOTIDE SEQUENCE</scope>
    <source>
        <strain evidence="7">MPI-CAGE-AT-0021</strain>
    </source>
</reference>
<dbReference type="GO" id="GO:0006508">
    <property type="term" value="P:proteolysis"/>
    <property type="evidence" value="ECO:0007669"/>
    <property type="project" value="UniProtKB-KW"/>
</dbReference>
<accession>A0A9P9FJS9</accession>
<organism evidence="7 8">
    <name type="scientific">Dactylonectria estremocensis</name>
    <dbReference type="NCBI Taxonomy" id="1079267"/>
    <lineage>
        <taxon>Eukaryota</taxon>
        <taxon>Fungi</taxon>
        <taxon>Dikarya</taxon>
        <taxon>Ascomycota</taxon>
        <taxon>Pezizomycotina</taxon>
        <taxon>Sordariomycetes</taxon>
        <taxon>Hypocreomycetidae</taxon>
        <taxon>Hypocreales</taxon>
        <taxon>Nectriaceae</taxon>
        <taxon>Dactylonectria</taxon>
    </lineage>
</organism>